<accession>A0A098CR42</accession>
<dbReference type="EMBL" id="FOTJ01000012">
    <property type="protein sequence ID" value="SFL48672.1"/>
    <property type="molecule type" value="Genomic_DNA"/>
</dbReference>
<proteinExistence type="predicted"/>
<dbReference type="AlphaFoldDB" id="A0A098CR42"/>
<organism evidence="3 4">
    <name type="scientific">Lactococcus garvieae</name>
    <dbReference type="NCBI Taxonomy" id="1363"/>
    <lineage>
        <taxon>Bacteria</taxon>
        <taxon>Bacillati</taxon>
        <taxon>Bacillota</taxon>
        <taxon>Bacilli</taxon>
        <taxon>Lactobacillales</taxon>
        <taxon>Streptococcaceae</taxon>
        <taxon>Lactococcus</taxon>
    </lineage>
</organism>
<reference evidence="3 4" key="1">
    <citation type="submission" date="2016-10" db="EMBL/GenBank/DDBJ databases">
        <authorList>
            <person name="de Groot N.N."/>
        </authorList>
    </citation>
    <scope>NUCLEOTIDE SEQUENCE [LARGE SCALE GENOMIC DNA]</scope>
    <source>
        <strain evidence="3 4">M79</strain>
    </source>
</reference>
<feature type="region of interest" description="Disordered" evidence="1">
    <location>
        <begin position="29"/>
        <end position="70"/>
    </location>
</feature>
<reference evidence="2" key="2">
    <citation type="submission" date="2023-04" db="EMBL/GenBank/DDBJ databases">
        <title>Genomic analysis of Lactococcus garvieae isolates.</title>
        <authorList>
            <person name="Zhanghang C."/>
        </authorList>
    </citation>
    <scope>NUCLEOTIDE SEQUENCE</scope>
    <source>
        <strain evidence="2">ZB-1</strain>
    </source>
</reference>
<dbReference type="GeneID" id="61073839"/>
<dbReference type="OrthoDB" id="2243766at2"/>
<sequence length="176" mass="19018">MKKYIIVGMFSFLLGAIVALGISNITQSPATPMAKESSSSSTSTKESTTSSSSSEVKTTPSSTSTSSSEQSISSLYHLVPPQSTYKNLIVAKTAEAEAYIQTNGYNLISKTNHDLNEKSLISEASTELPNPVDASGKESYLYFWANDAQANELGSVRMDNKVVFFKATDDYLSRLN</sequence>
<evidence type="ECO:0000256" key="1">
    <source>
        <dbReference type="SAM" id="MobiDB-lite"/>
    </source>
</evidence>
<dbReference type="EMBL" id="JARYTV010000002">
    <property type="protein sequence ID" value="MDH7959502.1"/>
    <property type="molecule type" value="Genomic_DNA"/>
</dbReference>
<evidence type="ECO:0000313" key="4">
    <source>
        <dbReference type="Proteomes" id="UP000181969"/>
    </source>
</evidence>
<gene>
    <name evidence="2" type="ORF">QHR29_03340</name>
    <name evidence="3" type="ORF">SAMN05216438_11251</name>
</gene>
<name>A0A098CR42_9LACT</name>
<feature type="compositionally biased region" description="Low complexity" evidence="1">
    <location>
        <begin position="35"/>
        <end position="70"/>
    </location>
</feature>
<evidence type="ECO:0000313" key="2">
    <source>
        <dbReference type="EMBL" id="MDH7959502.1"/>
    </source>
</evidence>
<dbReference type="Proteomes" id="UP000181969">
    <property type="component" value="Unassembled WGS sequence"/>
</dbReference>
<evidence type="ECO:0000313" key="3">
    <source>
        <dbReference type="EMBL" id="SFL48672.1"/>
    </source>
</evidence>
<dbReference type="RefSeq" id="WP_003133028.1">
    <property type="nucleotide sequence ID" value="NZ_AP026069.1"/>
</dbReference>
<dbReference type="PATRIC" id="fig|1363.32.peg.1224"/>
<protein>
    <submittedName>
        <fullName evidence="3">Uncharacterized protein</fullName>
    </submittedName>
</protein>
<dbReference type="Proteomes" id="UP001157396">
    <property type="component" value="Unassembled WGS sequence"/>
</dbReference>